<protein>
    <submittedName>
        <fullName evidence="9">2-octaprenyl-6-methoxyphenol hydroxylase</fullName>
    </submittedName>
</protein>
<accession>A0A4R1I4I2</accession>
<dbReference type="Pfam" id="PF01494">
    <property type="entry name" value="FAD_binding_3"/>
    <property type="match status" value="1"/>
</dbReference>
<comment type="pathway">
    <text evidence="2">Cofactor biosynthesis; ubiquinone biosynthesis.</text>
</comment>
<dbReference type="PANTHER" id="PTHR43876">
    <property type="entry name" value="UBIQUINONE BIOSYNTHESIS MONOOXYGENASE COQ6, MITOCHONDRIAL"/>
    <property type="match status" value="1"/>
</dbReference>
<dbReference type="GO" id="GO:0004497">
    <property type="term" value="F:monooxygenase activity"/>
    <property type="evidence" value="ECO:0007669"/>
    <property type="project" value="UniProtKB-KW"/>
</dbReference>
<reference evidence="9 10" key="1">
    <citation type="submission" date="2019-03" db="EMBL/GenBank/DDBJ databases">
        <title>Genomic Encyclopedia of Type Strains, Phase IV (KMG-IV): sequencing the most valuable type-strain genomes for metagenomic binning, comparative biology and taxonomic classification.</title>
        <authorList>
            <person name="Goeker M."/>
        </authorList>
    </citation>
    <scope>NUCLEOTIDE SEQUENCE [LARGE SCALE GENOMIC DNA]</scope>
    <source>
        <strain evidence="9 10">DSM 101</strain>
    </source>
</reference>
<dbReference type="GO" id="GO:0016705">
    <property type="term" value="F:oxidoreductase activity, acting on paired donors, with incorporation or reduction of molecular oxygen"/>
    <property type="evidence" value="ECO:0007669"/>
    <property type="project" value="InterPro"/>
</dbReference>
<proteinExistence type="inferred from homology"/>
<keyword evidence="7" id="KW-0503">Monooxygenase</keyword>
<dbReference type="EMBL" id="SMFY01000002">
    <property type="protein sequence ID" value="TCK28280.1"/>
    <property type="molecule type" value="Genomic_DNA"/>
</dbReference>
<keyword evidence="4" id="KW-0285">Flavoprotein</keyword>
<dbReference type="OrthoDB" id="9796623at2"/>
<dbReference type="UniPathway" id="UPA00232"/>
<comment type="cofactor">
    <cofactor evidence="1">
        <name>FAD</name>
        <dbReference type="ChEBI" id="CHEBI:57692"/>
    </cofactor>
</comment>
<dbReference type="NCBIfam" id="TIGR01988">
    <property type="entry name" value="Ubi-OHases"/>
    <property type="match status" value="1"/>
</dbReference>
<evidence type="ECO:0000313" key="9">
    <source>
        <dbReference type="EMBL" id="TCK28280.1"/>
    </source>
</evidence>
<feature type="domain" description="FAD-binding" evidence="8">
    <location>
        <begin position="12"/>
        <end position="339"/>
    </location>
</feature>
<dbReference type="RefSeq" id="WP_131835440.1">
    <property type="nucleotide sequence ID" value="NZ_SMFY01000002.1"/>
</dbReference>
<comment type="caution">
    <text evidence="9">The sequence shown here is derived from an EMBL/GenBank/DDBJ whole genome shotgun (WGS) entry which is preliminary data.</text>
</comment>
<evidence type="ECO:0000313" key="10">
    <source>
        <dbReference type="Proteomes" id="UP000295030"/>
    </source>
</evidence>
<evidence type="ECO:0000256" key="4">
    <source>
        <dbReference type="ARBA" id="ARBA00022630"/>
    </source>
</evidence>
<evidence type="ECO:0000256" key="3">
    <source>
        <dbReference type="ARBA" id="ARBA00005349"/>
    </source>
</evidence>
<gene>
    <name evidence="9" type="ORF">EV667_2283</name>
</gene>
<dbReference type="GO" id="GO:0006744">
    <property type="term" value="P:ubiquinone biosynthetic process"/>
    <property type="evidence" value="ECO:0007669"/>
    <property type="project" value="UniProtKB-UniPathway"/>
</dbReference>
<evidence type="ECO:0000256" key="6">
    <source>
        <dbReference type="ARBA" id="ARBA00023002"/>
    </source>
</evidence>
<keyword evidence="6" id="KW-0560">Oxidoreductase</keyword>
<dbReference type="InterPro" id="IPR036188">
    <property type="entry name" value="FAD/NAD-bd_sf"/>
</dbReference>
<organism evidence="9 10">
    <name type="scientific">Ancylobacter aquaticus</name>
    <dbReference type="NCBI Taxonomy" id="100"/>
    <lineage>
        <taxon>Bacteria</taxon>
        <taxon>Pseudomonadati</taxon>
        <taxon>Pseudomonadota</taxon>
        <taxon>Alphaproteobacteria</taxon>
        <taxon>Hyphomicrobiales</taxon>
        <taxon>Xanthobacteraceae</taxon>
        <taxon>Ancylobacter</taxon>
    </lineage>
</organism>
<dbReference type="NCBIfam" id="NF005691">
    <property type="entry name" value="PRK07494.1"/>
    <property type="match status" value="1"/>
</dbReference>
<dbReference type="PRINTS" id="PR00420">
    <property type="entry name" value="RNGMNOXGNASE"/>
</dbReference>
<dbReference type="Gene3D" id="3.50.50.60">
    <property type="entry name" value="FAD/NAD(P)-binding domain"/>
    <property type="match status" value="2"/>
</dbReference>
<dbReference type="InterPro" id="IPR051205">
    <property type="entry name" value="UbiH/COQ6_monooxygenase"/>
</dbReference>
<name>A0A4R1I4I2_ANCAQ</name>
<keyword evidence="5" id="KW-0274">FAD</keyword>
<dbReference type="Proteomes" id="UP000295030">
    <property type="component" value="Unassembled WGS sequence"/>
</dbReference>
<dbReference type="SUPFAM" id="SSF51905">
    <property type="entry name" value="FAD/NAD(P)-binding domain"/>
    <property type="match status" value="1"/>
</dbReference>
<evidence type="ECO:0000256" key="7">
    <source>
        <dbReference type="ARBA" id="ARBA00023033"/>
    </source>
</evidence>
<evidence type="ECO:0000256" key="2">
    <source>
        <dbReference type="ARBA" id="ARBA00004749"/>
    </source>
</evidence>
<dbReference type="GO" id="GO:0071949">
    <property type="term" value="F:FAD binding"/>
    <property type="evidence" value="ECO:0007669"/>
    <property type="project" value="InterPro"/>
</dbReference>
<evidence type="ECO:0000256" key="5">
    <source>
        <dbReference type="ARBA" id="ARBA00022827"/>
    </source>
</evidence>
<comment type="similarity">
    <text evidence="3">Belongs to the UbiH/COQ6 family.</text>
</comment>
<dbReference type="PANTHER" id="PTHR43876:SF7">
    <property type="entry name" value="UBIQUINONE BIOSYNTHESIS MONOOXYGENASE COQ6, MITOCHONDRIAL"/>
    <property type="match status" value="1"/>
</dbReference>
<sequence>MSSELHTGQMAAVVGSGASGLIAALALAAGGVAVRLVAPPRTPDPRTTALMDGSVRALLALGVWETLRPHASPLRVMRLVDDTGRLIRAPEVEFRAGELGLEGFAWNVENEALLTALDAAVAGSPGIERVSARVIGVVDGAEHATLELEGGGSLAVSLVAAADGRNSPCRRAAGIEVKTRAYPQVAVTATLAHSRPHRDVSTEFHTRTGPFTLVPLPENRSSVVCVVSAAEAEALAGLDDDAFALAMERKAHSLLGAMRLVSPRGSFPLSQRTAACFAKGRVALVGEAAHILPPIGAQGLNLGIRDAATLAEIVGDAGRAGRDIGGTEVMEAYERRRRADVASRGFAIDLFNRSLLTDLLPVAGLRGLGLWMLGQSPGLRRLVMREGVGPTRDVPRLLAGEPV</sequence>
<dbReference type="AlphaFoldDB" id="A0A4R1I4I2"/>
<dbReference type="InterPro" id="IPR010971">
    <property type="entry name" value="UbiH/COQ6"/>
</dbReference>
<dbReference type="InterPro" id="IPR002938">
    <property type="entry name" value="FAD-bd"/>
</dbReference>
<evidence type="ECO:0000256" key="1">
    <source>
        <dbReference type="ARBA" id="ARBA00001974"/>
    </source>
</evidence>
<evidence type="ECO:0000259" key="8">
    <source>
        <dbReference type="Pfam" id="PF01494"/>
    </source>
</evidence>
<keyword evidence="10" id="KW-1185">Reference proteome</keyword>